<dbReference type="HOGENOM" id="CLU_1478534_0_0_1"/>
<dbReference type="OrthoDB" id="2659396at2759"/>
<protein>
    <submittedName>
        <fullName evidence="1">Uncharacterized protein</fullName>
    </submittedName>
</protein>
<feature type="non-terminal residue" evidence="1">
    <location>
        <position position="1"/>
    </location>
</feature>
<dbReference type="EMBL" id="KN835557">
    <property type="protein sequence ID" value="KIK36138.1"/>
    <property type="molecule type" value="Genomic_DNA"/>
</dbReference>
<proteinExistence type="predicted"/>
<dbReference type="AlphaFoldDB" id="A0A0D0AW88"/>
<reference evidence="1 2" key="1">
    <citation type="submission" date="2014-04" db="EMBL/GenBank/DDBJ databases">
        <authorList>
            <consortium name="DOE Joint Genome Institute"/>
            <person name="Kuo A."/>
            <person name="Ruytinx J."/>
            <person name="Rineau F."/>
            <person name="Colpaert J."/>
            <person name="Kohler A."/>
            <person name="Nagy L.G."/>
            <person name="Floudas D."/>
            <person name="Copeland A."/>
            <person name="Barry K.W."/>
            <person name="Cichocki N."/>
            <person name="Veneault-Fourrey C."/>
            <person name="LaButti K."/>
            <person name="Lindquist E.A."/>
            <person name="Lipzen A."/>
            <person name="Lundell T."/>
            <person name="Morin E."/>
            <person name="Murat C."/>
            <person name="Sun H."/>
            <person name="Tunlid A."/>
            <person name="Henrissat B."/>
            <person name="Grigoriev I.V."/>
            <person name="Hibbett D.S."/>
            <person name="Martin F."/>
            <person name="Nordberg H.P."/>
            <person name="Cantor M.N."/>
            <person name="Hua S.X."/>
        </authorList>
    </citation>
    <scope>NUCLEOTIDE SEQUENCE [LARGE SCALE GENOMIC DNA]</scope>
    <source>
        <strain evidence="1 2">UH-Slu-Lm8-n1</strain>
    </source>
</reference>
<reference evidence="2" key="2">
    <citation type="submission" date="2015-01" db="EMBL/GenBank/DDBJ databases">
        <title>Evolutionary Origins and Diversification of the Mycorrhizal Mutualists.</title>
        <authorList>
            <consortium name="DOE Joint Genome Institute"/>
            <consortium name="Mycorrhizal Genomics Consortium"/>
            <person name="Kohler A."/>
            <person name="Kuo A."/>
            <person name="Nagy L.G."/>
            <person name="Floudas D."/>
            <person name="Copeland A."/>
            <person name="Barry K.W."/>
            <person name="Cichocki N."/>
            <person name="Veneault-Fourrey C."/>
            <person name="LaButti K."/>
            <person name="Lindquist E.A."/>
            <person name="Lipzen A."/>
            <person name="Lundell T."/>
            <person name="Morin E."/>
            <person name="Murat C."/>
            <person name="Riley R."/>
            <person name="Ohm R."/>
            <person name="Sun H."/>
            <person name="Tunlid A."/>
            <person name="Henrissat B."/>
            <person name="Grigoriev I.V."/>
            <person name="Hibbett D.S."/>
            <person name="Martin F."/>
        </authorList>
    </citation>
    <scope>NUCLEOTIDE SEQUENCE [LARGE SCALE GENOMIC DNA]</scope>
    <source>
        <strain evidence="2">UH-Slu-Lm8-n1</strain>
    </source>
</reference>
<accession>A0A0D0AW88</accession>
<keyword evidence="2" id="KW-1185">Reference proteome</keyword>
<evidence type="ECO:0000313" key="2">
    <source>
        <dbReference type="Proteomes" id="UP000054485"/>
    </source>
</evidence>
<evidence type="ECO:0000313" key="1">
    <source>
        <dbReference type="EMBL" id="KIK36138.1"/>
    </source>
</evidence>
<name>A0A0D0AW88_9AGAM</name>
<sequence length="183" mass="21042">YETQSGNKGAVAMIDTDFASDILSYDFEEDLSADTFSRRQRAKIAKMAFYVEGSKWRSVDVSWCHSTSASTHLNKQYVAFLRWLSLRNMQKNEEHEPDTDAAYDHAQPPANKCHRTNNTQKPRKKVFDLVPAKMNDNTPKSHKKNIPFKSMVSAVWARDHADDKFLDGTEWLTGFYENIGRVC</sequence>
<dbReference type="Proteomes" id="UP000054485">
    <property type="component" value="Unassembled WGS sequence"/>
</dbReference>
<gene>
    <name evidence="1" type="ORF">CY34DRAFT_94976</name>
</gene>
<dbReference type="InParanoid" id="A0A0D0AW88"/>
<organism evidence="1 2">
    <name type="scientific">Suillus luteus UH-Slu-Lm8-n1</name>
    <dbReference type="NCBI Taxonomy" id="930992"/>
    <lineage>
        <taxon>Eukaryota</taxon>
        <taxon>Fungi</taxon>
        <taxon>Dikarya</taxon>
        <taxon>Basidiomycota</taxon>
        <taxon>Agaricomycotina</taxon>
        <taxon>Agaricomycetes</taxon>
        <taxon>Agaricomycetidae</taxon>
        <taxon>Boletales</taxon>
        <taxon>Suillineae</taxon>
        <taxon>Suillaceae</taxon>
        <taxon>Suillus</taxon>
    </lineage>
</organism>